<evidence type="ECO:0000256" key="2">
    <source>
        <dbReference type="SAM" id="MobiDB-lite"/>
    </source>
</evidence>
<protein>
    <submittedName>
        <fullName evidence="4">Carboxylesterase NlhH</fullName>
        <ecNumber evidence="4">3.1.1.1</ecNumber>
    </submittedName>
</protein>
<dbReference type="Proteomes" id="UP000431401">
    <property type="component" value="Unassembled WGS sequence"/>
</dbReference>
<reference evidence="4 5" key="1">
    <citation type="submission" date="2019-10" db="EMBL/GenBank/DDBJ databases">
        <title>Nocardia macrotermitis sp. nov. and Nocardia aurantia sp. nov., isolated from the gut of fungus growing-termite Macrotermes natalensis.</title>
        <authorList>
            <person name="Benndorf R."/>
            <person name="Schwitalla J."/>
            <person name="Martin K."/>
            <person name="De Beer W."/>
            <person name="Kaster A.-K."/>
            <person name="Vollmers J."/>
            <person name="Poulsen M."/>
            <person name="Beemelmanns C."/>
        </authorList>
    </citation>
    <scope>NUCLEOTIDE SEQUENCE [LARGE SCALE GENOMIC DNA]</scope>
    <source>
        <strain evidence="4 5">RB56</strain>
    </source>
</reference>
<dbReference type="AlphaFoldDB" id="A0A7K0E345"/>
<evidence type="ECO:0000259" key="3">
    <source>
        <dbReference type="Pfam" id="PF07859"/>
    </source>
</evidence>
<dbReference type="Gene3D" id="3.40.50.1820">
    <property type="entry name" value="alpha/beta hydrolase"/>
    <property type="match status" value="1"/>
</dbReference>
<dbReference type="EC" id="3.1.1.1" evidence="4"/>
<dbReference type="SUPFAM" id="SSF53474">
    <property type="entry name" value="alpha/beta-Hydrolases"/>
    <property type="match status" value="1"/>
</dbReference>
<feature type="compositionally biased region" description="Low complexity" evidence="2">
    <location>
        <begin position="321"/>
        <end position="330"/>
    </location>
</feature>
<keyword evidence="1 4" id="KW-0378">Hydrolase</keyword>
<dbReference type="RefSeq" id="WP_153349044.1">
    <property type="nucleotide sequence ID" value="NZ_WEGI01000024.1"/>
</dbReference>
<accession>A0A7K0E345</accession>
<dbReference type="PANTHER" id="PTHR48081:SF8">
    <property type="entry name" value="ALPHA_BETA HYDROLASE FOLD-3 DOMAIN-CONTAINING PROTEIN-RELATED"/>
    <property type="match status" value="1"/>
</dbReference>
<organism evidence="4 5">
    <name type="scientific">Nocardia aurantia</name>
    <dbReference type="NCBI Taxonomy" id="2585199"/>
    <lineage>
        <taxon>Bacteria</taxon>
        <taxon>Bacillati</taxon>
        <taxon>Actinomycetota</taxon>
        <taxon>Actinomycetes</taxon>
        <taxon>Mycobacteriales</taxon>
        <taxon>Nocardiaceae</taxon>
        <taxon>Nocardia</taxon>
    </lineage>
</organism>
<dbReference type="EMBL" id="WEGI01000024">
    <property type="protein sequence ID" value="MQY31832.1"/>
    <property type="molecule type" value="Genomic_DNA"/>
</dbReference>
<dbReference type="PANTHER" id="PTHR48081">
    <property type="entry name" value="AB HYDROLASE SUPERFAMILY PROTEIN C4A8.06C"/>
    <property type="match status" value="1"/>
</dbReference>
<feature type="domain" description="Alpha/beta hydrolase fold-3" evidence="3">
    <location>
        <begin position="89"/>
        <end position="290"/>
    </location>
</feature>
<keyword evidence="5" id="KW-1185">Reference proteome</keyword>
<evidence type="ECO:0000313" key="5">
    <source>
        <dbReference type="Proteomes" id="UP000431401"/>
    </source>
</evidence>
<dbReference type="GO" id="GO:0106435">
    <property type="term" value="F:carboxylesterase activity"/>
    <property type="evidence" value="ECO:0007669"/>
    <property type="project" value="UniProtKB-EC"/>
</dbReference>
<dbReference type="Pfam" id="PF07859">
    <property type="entry name" value="Abhydrolase_3"/>
    <property type="match status" value="1"/>
</dbReference>
<gene>
    <name evidence="4" type="primary">nlhH_3</name>
    <name evidence="4" type="ORF">NRB56_74430</name>
</gene>
<evidence type="ECO:0000313" key="4">
    <source>
        <dbReference type="EMBL" id="MQY31832.1"/>
    </source>
</evidence>
<comment type="caution">
    <text evidence="4">The sequence shown here is derived from an EMBL/GenBank/DDBJ whole genome shotgun (WGS) entry which is preliminary data.</text>
</comment>
<evidence type="ECO:0000256" key="1">
    <source>
        <dbReference type="ARBA" id="ARBA00022801"/>
    </source>
</evidence>
<name>A0A7K0E345_9NOCA</name>
<dbReference type="InterPro" id="IPR050300">
    <property type="entry name" value="GDXG_lipolytic_enzyme"/>
</dbReference>
<dbReference type="InterPro" id="IPR013094">
    <property type="entry name" value="AB_hydrolase_3"/>
</dbReference>
<proteinExistence type="predicted"/>
<dbReference type="OrthoDB" id="3181909at2"/>
<sequence>MSAIDRVDPELLPSLHEVRTLFPGGLETLEDLTAKRAQIKKLLSMRPQLQDAPVVKEDRTIPGPSDAPDLSVRIYRPIDTEGALPAIYNIHGGGMVMGDVEFDDTFAENLCTELPCIVVSVDYRLAPENPYPAPVEDCYAGYVWMMSHAHELGFDRDRVAIYGQSAGGGLVLALSLLARDRGAPLPALQMALAPMIDPDNATPSSHEITDLGTWDRSDNIAAWQWYLAGHEPDTYAAPAHAENLTDLPPTFIDVGTVDLFRDEDIRFAMRLMHAGVPTELTVYPGAYHGAENLAGNAPLAQQILTRRMETLRRVLGQKSPTAGTATTAAGHPGSVLSGVN</sequence>
<dbReference type="InterPro" id="IPR029058">
    <property type="entry name" value="AB_hydrolase_fold"/>
</dbReference>
<feature type="region of interest" description="Disordered" evidence="2">
    <location>
        <begin position="317"/>
        <end position="340"/>
    </location>
</feature>